<dbReference type="Proteomes" id="UP000284543">
    <property type="component" value="Unassembled WGS sequence"/>
</dbReference>
<dbReference type="InterPro" id="IPR046947">
    <property type="entry name" value="LytR-like"/>
</dbReference>
<comment type="caution">
    <text evidence="6">The sequence shown here is derived from an EMBL/GenBank/DDBJ whole genome shotgun (WGS) entry which is preliminary data.</text>
</comment>
<dbReference type="InterPro" id="IPR011006">
    <property type="entry name" value="CheY-like_superfamily"/>
</dbReference>
<feature type="domain" description="Response regulatory" evidence="4">
    <location>
        <begin position="5"/>
        <end position="125"/>
    </location>
</feature>
<dbReference type="SMART" id="SM00448">
    <property type="entry name" value="REC"/>
    <property type="match status" value="1"/>
</dbReference>
<dbReference type="GO" id="GO:0000156">
    <property type="term" value="F:phosphorelay response regulator activity"/>
    <property type="evidence" value="ECO:0007669"/>
    <property type="project" value="InterPro"/>
</dbReference>
<evidence type="ECO:0000256" key="2">
    <source>
        <dbReference type="ARBA" id="ARBA00024867"/>
    </source>
</evidence>
<dbReference type="KEGG" id="cbol:CGC65_22255"/>
<name>A0A412YVH7_9FIRM</name>
<dbReference type="AlphaFoldDB" id="A0A412YVH7"/>
<comment type="function">
    <text evidence="2">May play the central regulatory role in sporulation. It may be an element of the effector pathway responsible for the activation of sporulation genes in response to nutritional stress. Spo0A may act in concert with spo0H (a sigma factor) to control the expression of some genes that are critical to the sporulation process.</text>
</comment>
<proteinExistence type="predicted"/>
<evidence type="ECO:0000313" key="7">
    <source>
        <dbReference type="Proteomes" id="UP000284543"/>
    </source>
</evidence>
<dbReference type="GO" id="GO:0003677">
    <property type="term" value="F:DNA binding"/>
    <property type="evidence" value="ECO:0007669"/>
    <property type="project" value="UniProtKB-KW"/>
</dbReference>
<evidence type="ECO:0000259" key="4">
    <source>
        <dbReference type="PROSITE" id="PS50110"/>
    </source>
</evidence>
<dbReference type="InterPro" id="IPR001789">
    <property type="entry name" value="Sig_transdc_resp-reg_receiver"/>
</dbReference>
<dbReference type="PROSITE" id="PS50930">
    <property type="entry name" value="HTH_LYTTR"/>
    <property type="match status" value="1"/>
</dbReference>
<protein>
    <recommendedName>
        <fullName evidence="1">Stage 0 sporulation protein A homolog</fullName>
    </recommendedName>
</protein>
<dbReference type="EMBL" id="QRZM01000019">
    <property type="protein sequence ID" value="RGV70760.1"/>
    <property type="molecule type" value="Genomic_DNA"/>
</dbReference>
<dbReference type="Gene3D" id="3.40.50.2300">
    <property type="match status" value="1"/>
</dbReference>
<feature type="domain" description="HTH LytTR-type" evidence="5">
    <location>
        <begin position="146"/>
        <end position="235"/>
    </location>
</feature>
<dbReference type="PROSITE" id="PS50110">
    <property type="entry name" value="RESPONSE_REGULATORY"/>
    <property type="match status" value="1"/>
</dbReference>
<evidence type="ECO:0000256" key="3">
    <source>
        <dbReference type="PROSITE-ProRule" id="PRU00169"/>
    </source>
</evidence>
<accession>A0A412YVH7</accession>
<keyword evidence="3" id="KW-0597">Phosphoprotein</keyword>
<dbReference type="Gene3D" id="2.40.50.1020">
    <property type="entry name" value="LytTr DNA-binding domain"/>
    <property type="match status" value="1"/>
</dbReference>
<dbReference type="PANTHER" id="PTHR37299:SF1">
    <property type="entry name" value="STAGE 0 SPORULATION PROTEIN A HOMOLOG"/>
    <property type="match status" value="1"/>
</dbReference>
<sequence length="246" mass="28513">METLRVAVCDDDRVYLEQIKEEIKEYIGSMPGTVDMQVSLFTDGRRLYEAGQQQPFDLVFLDIEMPERDGFWLAEQLGISCPETRLIFVSSHESWVFDAHEYMPLWFVRKGLLKRDMGRALQKYFQVTARRKISYKIQGGFGAGEVLLRDIMYIECNGHTLTYKMSGGAEYSVYGSLKPVAEELRDYGFLRIHRNYLVNQAYISQIEKQDAVLKTGAVIPMGRDRKKGVREMMMEYGRKHGSRLCD</sequence>
<dbReference type="PANTHER" id="PTHR37299">
    <property type="entry name" value="TRANSCRIPTIONAL REGULATOR-RELATED"/>
    <property type="match status" value="1"/>
</dbReference>
<dbReference type="SUPFAM" id="SSF52172">
    <property type="entry name" value="CheY-like"/>
    <property type="match status" value="1"/>
</dbReference>
<evidence type="ECO:0000313" key="6">
    <source>
        <dbReference type="EMBL" id="RGV70760.1"/>
    </source>
</evidence>
<dbReference type="RefSeq" id="WP_002568527.1">
    <property type="nucleotide sequence ID" value="NZ_CABKUK010000004.1"/>
</dbReference>
<dbReference type="SMART" id="SM00850">
    <property type="entry name" value="LytTR"/>
    <property type="match status" value="1"/>
</dbReference>
<evidence type="ECO:0000256" key="1">
    <source>
        <dbReference type="ARBA" id="ARBA00018672"/>
    </source>
</evidence>
<feature type="modified residue" description="4-aspartylphosphate" evidence="3">
    <location>
        <position position="62"/>
    </location>
</feature>
<organism evidence="6 7">
    <name type="scientific">Enterocloster bolteae</name>
    <dbReference type="NCBI Taxonomy" id="208479"/>
    <lineage>
        <taxon>Bacteria</taxon>
        <taxon>Bacillati</taxon>
        <taxon>Bacillota</taxon>
        <taxon>Clostridia</taxon>
        <taxon>Lachnospirales</taxon>
        <taxon>Lachnospiraceae</taxon>
        <taxon>Enterocloster</taxon>
    </lineage>
</organism>
<evidence type="ECO:0000259" key="5">
    <source>
        <dbReference type="PROSITE" id="PS50930"/>
    </source>
</evidence>
<dbReference type="Pfam" id="PF00072">
    <property type="entry name" value="Response_reg"/>
    <property type="match status" value="1"/>
</dbReference>
<reference evidence="6 7" key="1">
    <citation type="submission" date="2018-08" db="EMBL/GenBank/DDBJ databases">
        <title>A genome reference for cultivated species of the human gut microbiota.</title>
        <authorList>
            <person name="Zou Y."/>
            <person name="Xue W."/>
            <person name="Luo G."/>
        </authorList>
    </citation>
    <scope>NUCLEOTIDE SEQUENCE [LARGE SCALE GENOMIC DNA]</scope>
    <source>
        <strain evidence="6 7">AF14-18</strain>
    </source>
</reference>
<dbReference type="Pfam" id="PF04397">
    <property type="entry name" value="LytTR"/>
    <property type="match status" value="1"/>
</dbReference>
<keyword evidence="6" id="KW-0238">DNA-binding</keyword>
<dbReference type="InterPro" id="IPR007492">
    <property type="entry name" value="LytTR_DNA-bd_dom"/>
</dbReference>
<gene>
    <name evidence="6" type="ORF">DWW02_27000</name>
</gene>